<dbReference type="Proteomes" id="UP001160148">
    <property type="component" value="Unassembled WGS sequence"/>
</dbReference>
<feature type="region of interest" description="Disordered" evidence="1">
    <location>
        <begin position="34"/>
        <end position="69"/>
    </location>
</feature>
<dbReference type="EMBL" id="CARXXK010000004">
    <property type="protein sequence ID" value="CAI6367067.1"/>
    <property type="molecule type" value="Genomic_DNA"/>
</dbReference>
<organism evidence="2 3">
    <name type="scientific">Macrosiphum euphorbiae</name>
    <name type="common">potato aphid</name>
    <dbReference type="NCBI Taxonomy" id="13131"/>
    <lineage>
        <taxon>Eukaryota</taxon>
        <taxon>Metazoa</taxon>
        <taxon>Ecdysozoa</taxon>
        <taxon>Arthropoda</taxon>
        <taxon>Hexapoda</taxon>
        <taxon>Insecta</taxon>
        <taxon>Pterygota</taxon>
        <taxon>Neoptera</taxon>
        <taxon>Paraneoptera</taxon>
        <taxon>Hemiptera</taxon>
        <taxon>Sternorrhyncha</taxon>
        <taxon>Aphidomorpha</taxon>
        <taxon>Aphidoidea</taxon>
        <taxon>Aphididae</taxon>
        <taxon>Macrosiphini</taxon>
        <taxon>Macrosiphum</taxon>
    </lineage>
</organism>
<comment type="caution">
    <text evidence="2">The sequence shown here is derived from an EMBL/GenBank/DDBJ whole genome shotgun (WGS) entry which is preliminary data.</text>
</comment>
<evidence type="ECO:0000313" key="2">
    <source>
        <dbReference type="EMBL" id="CAI6367067.1"/>
    </source>
</evidence>
<feature type="compositionally biased region" description="Basic and acidic residues" evidence="1">
    <location>
        <begin position="56"/>
        <end position="68"/>
    </location>
</feature>
<gene>
    <name evidence="2" type="ORF">MEUPH1_LOCUS21584</name>
</gene>
<reference evidence="2 3" key="1">
    <citation type="submission" date="2023-01" db="EMBL/GenBank/DDBJ databases">
        <authorList>
            <person name="Whitehead M."/>
        </authorList>
    </citation>
    <scope>NUCLEOTIDE SEQUENCE [LARGE SCALE GENOMIC DNA]</scope>
</reference>
<accession>A0AAV0XGY1</accession>
<protein>
    <submittedName>
        <fullName evidence="2">Uncharacterized protein</fullName>
    </submittedName>
</protein>
<keyword evidence="3" id="KW-1185">Reference proteome</keyword>
<proteinExistence type="predicted"/>
<dbReference type="AlphaFoldDB" id="A0AAV0XGY1"/>
<evidence type="ECO:0000313" key="3">
    <source>
        <dbReference type="Proteomes" id="UP001160148"/>
    </source>
</evidence>
<name>A0AAV0XGY1_9HEMI</name>
<evidence type="ECO:0000256" key="1">
    <source>
        <dbReference type="SAM" id="MobiDB-lite"/>
    </source>
</evidence>
<sequence length="109" mass="12077">MLGRPTTGWPSWASITRSPIIKCPTASRTACAELRYSSDNTHSKRPGPPTSRLSRRKSDAQTRPDVRHRQVVLGTVPSSVKLGRRYDTVYKPQLMNADTLTTLPVASQT</sequence>